<feature type="region of interest" description="Disordered" evidence="1">
    <location>
        <begin position="53"/>
        <end position="72"/>
    </location>
</feature>
<proteinExistence type="predicted"/>
<gene>
    <name evidence="4" type="primary">LOAG_14928</name>
</gene>
<evidence type="ECO:0000313" key="3">
    <source>
        <dbReference type="Proteomes" id="UP000095285"/>
    </source>
</evidence>
<reference evidence="3" key="1">
    <citation type="submission" date="2012-04" db="EMBL/GenBank/DDBJ databases">
        <title>The Genome Sequence of Loa loa.</title>
        <authorList>
            <consortium name="The Broad Institute Genome Sequencing Platform"/>
            <consortium name="Broad Institute Genome Sequencing Center for Infectious Disease"/>
            <person name="Nutman T.B."/>
            <person name="Fink D.L."/>
            <person name="Russ C."/>
            <person name="Young S."/>
            <person name="Zeng Q."/>
            <person name="Gargeya S."/>
            <person name="Alvarado L."/>
            <person name="Berlin A."/>
            <person name="Chapman S.B."/>
            <person name="Chen Z."/>
            <person name="Freedman E."/>
            <person name="Gellesch M."/>
            <person name="Goldberg J."/>
            <person name="Griggs A."/>
            <person name="Gujja S."/>
            <person name="Heilman E.R."/>
            <person name="Heiman D."/>
            <person name="Howarth C."/>
            <person name="Mehta T."/>
            <person name="Neiman D."/>
            <person name="Pearson M."/>
            <person name="Roberts A."/>
            <person name="Saif S."/>
            <person name="Shea T."/>
            <person name="Shenoy N."/>
            <person name="Sisk P."/>
            <person name="Stolte C."/>
            <person name="Sykes S."/>
            <person name="White J."/>
            <person name="Yandava C."/>
            <person name="Haas B."/>
            <person name="Henn M.R."/>
            <person name="Nusbaum C."/>
            <person name="Birren B."/>
        </authorList>
    </citation>
    <scope>NUCLEOTIDE SEQUENCE [LARGE SCALE GENOMIC DNA]</scope>
</reference>
<evidence type="ECO:0000313" key="4">
    <source>
        <dbReference type="WBParaSite" id="EN70_1631"/>
    </source>
</evidence>
<dbReference type="InParanoid" id="A0A1I7VEE1"/>
<dbReference type="PROSITE" id="PS00028">
    <property type="entry name" value="ZINC_FINGER_C2H2_1"/>
    <property type="match status" value="1"/>
</dbReference>
<reference evidence="4" key="2">
    <citation type="submission" date="2016-11" db="UniProtKB">
        <authorList>
            <consortium name="WormBaseParasite"/>
        </authorList>
    </citation>
    <scope>IDENTIFICATION</scope>
</reference>
<name>A0A1I7VEE1_LOALO</name>
<protein>
    <submittedName>
        <fullName evidence="4">C2H2-type domain-containing protein</fullName>
    </submittedName>
</protein>
<sequence length="346" mass="39610">MEFNFENVGPNLPNLADLKKYLREEKPLYYQVLEEYLKNAARLINELGAKLERSERQAHDEGRVEERQRDNEEQLVLHLPEQQQREEQEVIEPVPALVHDEPEGEEEDEVTDLRQLSHEPFLNEEVIDAVPRTPVVVRKRREIIAAREIVLRSRTIRVPIVDVGHEAVPASPKAFHVPVVEGLPAHYQELLVVPEIDPYKIIRNNDGSVIIGCGMCPKEFGTLKGWRIHAAKMHTQNGFCHKCGHFVKMPHVRCIEEIAAMMELHSLEWCPKATKAVISERAAKRRRLELVGRNNEAEYYYIPGSDNSNSSSTYAASQTISCMQPSLSKLRWSPIASMPNFSSSRR</sequence>
<dbReference type="Proteomes" id="UP000095285">
    <property type="component" value="Unassembled WGS sequence"/>
</dbReference>
<organism evidence="3 4">
    <name type="scientific">Loa loa</name>
    <name type="common">Eye worm</name>
    <name type="synonym">Filaria loa</name>
    <dbReference type="NCBI Taxonomy" id="7209"/>
    <lineage>
        <taxon>Eukaryota</taxon>
        <taxon>Metazoa</taxon>
        <taxon>Ecdysozoa</taxon>
        <taxon>Nematoda</taxon>
        <taxon>Chromadorea</taxon>
        <taxon>Rhabditida</taxon>
        <taxon>Spirurina</taxon>
        <taxon>Spiruromorpha</taxon>
        <taxon>Filarioidea</taxon>
        <taxon>Onchocercidae</taxon>
        <taxon>Loa</taxon>
    </lineage>
</organism>
<feature type="domain" description="C2H2-type" evidence="2">
    <location>
        <begin position="213"/>
        <end position="234"/>
    </location>
</feature>
<accession>A0A1I7VEE1</accession>
<evidence type="ECO:0000259" key="2">
    <source>
        <dbReference type="PROSITE" id="PS00028"/>
    </source>
</evidence>
<dbReference type="InterPro" id="IPR013087">
    <property type="entry name" value="Znf_C2H2_type"/>
</dbReference>
<evidence type="ECO:0000256" key="1">
    <source>
        <dbReference type="SAM" id="MobiDB-lite"/>
    </source>
</evidence>
<dbReference type="AlphaFoldDB" id="A0A1I7VEE1"/>
<dbReference type="WBParaSite" id="EN70_1631">
    <property type="protein sequence ID" value="EN70_1631"/>
    <property type="gene ID" value="EN70_1631"/>
</dbReference>
<keyword evidence="3" id="KW-1185">Reference proteome</keyword>